<feature type="transmembrane region" description="Helical" evidence="1">
    <location>
        <begin position="107"/>
        <end position="129"/>
    </location>
</feature>
<gene>
    <name evidence="2" type="ORF">LCGC14_3022010</name>
</gene>
<keyword evidence="1" id="KW-1133">Transmembrane helix</keyword>
<reference evidence="2" key="1">
    <citation type="journal article" date="2015" name="Nature">
        <title>Complex archaea that bridge the gap between prokaryotes and eukaryotes.</title>
        <authorList>
            <person name="Spang A."/>
            <person name="Saw J.H."/>
            <person name="Jorgensen S.L."/>
            <person name="Zaremba-Niedzwiedzka K."/>
            <person name="Martijn J."/>
            <person name="Lind A.E."/>
            <person name="van Eijk R."/>
            <person name="Schleper C."/>
            <person name="Guy L."/>
            <person name="Ettema T.J."/>
        </authorList>
    </citation>
    <scope>NUCLEOTIDE SEQUENCE</scope>
</reference>
<feature type="transmembrane region" description="Helical" evidence="1">
    <location>
        <begin position="141"/>
        <end position="165"/>
    </location>
</feature>
<feature type="transmembrane region" description="Helical" evidence="1">
    <location>
        <begin position="56"/>
        <end position="77"/>
    </location>
</feature>
<evidence type="ECO:0000313" key="2">
    <source>
        <dbReference type="EMBL" id="KKK60672.1"/>
    </source>
</evidence>
<keyword evidence="1" id="KW-0472">Membrane</keyword>
<accession>A0A0F8WUZ9</accession>
<organism evidence="2">
    <name type="scientific">marine sediment metagenome</name>
    <dbReference type="NCBI Taxonomy" id="412755"/>
    <lineage>
        <taxon>unclassified sequences</taxon>
        <taxon>metagenomes</taxon>
        <taxon>ecological metagenomes</taxon>
    </lineage>
</organism>
<proteinExistence type="predicted"/>
<keyword evidence="1" id="KW-0812">Transmembrane</keyword>
<sequence length="239" mass="26548">LVAGPLAAVVGAAVTFWQTLEMVGPGDLEQRIDAIYFRFQTWFHLAFTGGITNDSLPFNVMVVGLTWLGVFVFGWSLYRWHNAWLGLIPGGVALFMNLLFVDEALPISVFLYVLFGFLLVMRTNLMALMRRWRADGVSYPPLISLSFLHYTFWAGLFLVIAAWIAPVGPFATPGPVDALVQRLEGMGIHFVRLAGPLRVNKVVPIHDYTAVLPFHGSIDLSDRELLSVKVDDPRGASRS</sequence>
<evidence type="ECO:0000256" key="1">
    <source>
        <dbReference type="SAM" id="Phobius"/>
    </source>
</evidence>
<dbReference type="EMBL" id="LAZR01062852">
    <property type="protein sequence ID" value="KKK60672.1"/>
    <property type="molecule type" value="Genomic_DNA"/>
</dbReference>
<comment type="caution">
    <text evidence="2">The sequence shown here is derived from an EMBL/GenBank/DDBJ whole genome shotgun (WGS) entry which is preliminary data.</text>
</comment>
<feature type="non-terminal residue" evidence="2">
    <location>
        <position position="1"/>
    </location>
</feature>
<protein>
    <submittedName>
        <fullName evidence="2">Uncharacterized protein</fullName>
    </submittedName>
</protein>
<dbReference type="AlphaFoldDB" id="A0A0F8WUZ9"/>
<feature type="transmembrane region" description="Helical" evidence="1">
    <location>
        <begin position="84"/>
        <end position="101"/>
    </location>
</feature>
<name>A0A0F8WUZ9_9ZZZZ</name>